<comment type="caution">
    <text evidence="2">The sequence shown here is derived from an EMBL/GenBank/DDBJ whole genome shotgun (WGS) entry which is preliminary data.</text>
</comment>
<dbReference type="EMBL" id="JBHTAC010000033">
    <property type="protein sequence ID" value="MFC7246001.1"/>
    <property type="molecule type" value="Genomic_DNA"/>
</dbReference>
<evidence type="ECO:0000256" key="1">
    <source>
        <dbReference type="SAM" id="SignalP"/>
    </source>
</evidence>
<organism evidence="2 3">
    <name type="scientific">Catellatospora aurea</name>
    <dbReference type="NCBI Taxonomy" id="1337874"/>
    <lineage>
        <taxon>Bacteria</taxon>
        <taxon>Bacillati</taxon>
        <taxon>Actinomycetota</taxon>
        <taxon>Actinomycetes</taxon>
        <taxon>Micromonosporales</taxon>
        <taxon>Micromonosporaceae</taxon>
        <taxon>Catellatospora</taxon>
    </lineage>
</organism>
<dbReference type="RefSeq" id="WP_376808871.1">
    <property type="nucleotide sequence ID" value="NZ_JBHTAC010000033.1"/>
</dbReference>
<evidence type="ECO:0000313" key="2">
    <source>
        <dbReference type="EMBL" id="MFC7246001.1"/>
    </source>
</evidence>
<proteinExistence type="predicted"/>
<dbReference type="Proteomes" id="UP001596392">
    <property type="component" value="Unassembled WGS sequence"/>
</dbReference>
<evidence type="ECO:0000313" key="3">
    <source>
        <dbReference type="Proteomes" id="UP001596392"/>
    </source>
</evidence>
<dbReference type="InterPro" id="IPR011659">
    <property type="entry name" value="WD40"/>
</dbReference>
<keyword evidence="1" id="KW-0732">Signal</keyword>
<sequence>MKRALSLAAATVTLAAVAITYAVTATADPSAAGVELDTSRPGQLLFLDAAGRVAAVPADDPGAARTVGDLHCRRFHSSGGTAVCLVAEVRGGLPGTSALILDSGLRETNRLNLAGIPSRARVSPSGRMVAWTVFVTGETYNATGFSTWTGILDTRTGYPIVNIETIPLYLDRRRHHAADVNVWGVTFAADDNRFYATVSTQGRTYLVEGDYRKWEARSLRADVECPSLSPDGRRLVFKKRVSSSADGAWRLHVLDLATMRETPLAETVSVDDQVQWLSDELVAYAKPGAAGGSDIWAVPADGSGSPRLLISSASSPSGFEVTRQPVGATT</sequence>
<gene>
    <name evidence="2" type="ORF">ACFQO7_26280</name>
</gene>
<reference evidence="3" key="1">
    <citation type="journal article" date="2019" name="Int. J. Syst. Evol. Microbiol.">
        <title>The Global Catalogue of Microorganisms (GCM) 10K type strain sequencing project: providing services to taxonomists for standard genome sequencing and annotation.</title>
        <authorList>
            <consortium name="The Broad Institute Genomics Platform"/>
            <consortium name="The Broad Institute Genome Sequencing Center for Infectious Disease"/>
            <person name="Wu L."/>
            <person name="Ma J."/>
        </authorList>
    </citation>
    <scope>NUCLEOTIDE SEQUENCE [LARGE SCALE GENOMIC DNA]</scope>
    <source>
        <strain evidence="3">CGMCC 1.9106</strain>
    </source>
</reference>
<keyword evidence="3" id="KW-1185">Reference proteome</keyword>
<name>A0ABW2H171_9ACTN</name>
<dbReference type="Pfam" id="PF07676">
    <property type="entry name" value="PD40"/>
    <property type="match status" value="1"/>
</dbReference>
<protein>
    <submittedName>
        <fullName evidence="2">TolB family protein</fullName>
    </submittedName>
</protein>
<dbReference type="InterPro" id="IPR011042">
    <property type="entry name" value="6-blade_b-propeller_TolB-like"/>
</dbReference>
<dbReference type="Gene3D" id="2.120.10.30">
    <property type="entry name" value="TolB, C-terminal domain"/>
    <property type="match status" value="1"/>
</dbReference>
<dbReference type="SUPFAM" id="SSF82171">
    <property type="entry name" value="DPP6 N-terminal domain-like"/>
    <property type="match status" value="1"/>
</dbReference>
<feature type="signal peptide" evidence="1">
    <location>
        <begin position="1"/>
        <end position="27"/>
    </location>
</feature>
<feature type="chain" id="PRO_5045181961" evidence="1">
    <location>
        <begin position="28"/>
        <end position="330"/>
    </location>
</feature>
<accession>A0ABW2H171</accession>